<keyword evidence="4" id="KW-0539">Nucleus</keyword>
<evidence type="ECO:0000256" key="4">
    <source>
        <dbReference type="ARBA" id="ARBA00023242"/>
    </source>
</evidence>
<keyword evidence="7" id="KW-1133">Transmembrane helix</keyword>
<dbReference type="InterPro" id="IPR036638">
    <property type="entry name" value="HLH_DNA-bd_sf"/>
</dbReference>
<evidence type="ECO:0000256" key="5">
    <source>
        <dbReference type="SAM" id="Coils"/>
    </source>
</evidence>
<feature type="domain" description="BHLH" evidence="8">
    <location>
        <begin position="151"/>
        <end position="223"/>
    </location>
</feature>
<feature type="compositionally biased region" description="Polar residues" evidence="6">
    <location>
        <begin position="96"/>
        <end position="115"/>
    </location>
</feature>
<dbReference type="GO" id="GO:0045944">
    <property type="term" value="P:positive regulation of transcription by RNA polymerase II"/>
    <property type="evidence" value="ECO:0007669"/>
    <property type="project" value="InterPro"/>
</dbReference>
<feature type="compositionally biased region" description="Basic residues" evidence="6">
    <location>
        <begin position="945"/>
        <end position="954"/>
    </location>
</feature>
<evidence type="ECO:0000256" key="1">
    <source>
        <dbReference type="ARBA" id="ARBA00004123"/>
    </source>
</evidence>
<dbReference type="GO" id="GO:0046983">
    <property type="term" value="F:protein dimerization activity"/>
    <property type="evidence" value="ECO:0007669"/>
    <property type="project" value="InterPro"/>
</dbReference>
<dbReference type="PANTHER" id="PTHR47336:SF2">
    <property type="entry name" value="TRANSCRIPTION FACTOR HMS1-RELATED"/>
    <property type="match status" value="1"/>
</dbReference>
<accession>A0A9W9VNQ0</accession>
<name>A0A9W9VNQ0_9EURO</name>
<feature type="region of interest" description="Disordered" evidence="6">
    <location>
        <begin position="172"/>
        <end position="212"/>
    </location>
</feature>
<feature type="region of interest" description="Disordered" evidence="6">
    <location>
        <begin position="852"/>
        <end position="873"/>
    </location>
</feature>
<feature type="compositionally biased region" description="Low complexity" evidence="6">
    <location>
        <begin position="251"/>
        <end position="268"/>
    </location>
</feature>
<dbReference type="FunFam" id="4.10.280.10:FF:000116">
    <property type="entry name" value="Putative HLH transcription factor"/>
    <property type="match status" value="1"/>
</dbReference>
<dbReference type="GO" id="GO:0003690">
    <property type="term" value="F:double-stranded DNA binding"/>
    <property type="evidence" value="ECO:0007669"/>
    <property type="project" value="UniProtKB-ARBA"/>
</dbReference>
<feature type="region of interest" description="Disordered" evidence="6">
    <location>
        <begin position="1"/>
        <end position="74"/>
    </location>
</feature>
<dbReference type="AlphaFoldDB" id="A0A9W9VNQ0"/>
<feature type="transmembrane region" description="Helical" evidence="7">
    <location>
        <begin position="408"/>
        <end position="431"/>
    </location>
</feature>
<dbReference type="RefSeq" id="XP_056484290.1">
    <property type="nucleotide sequence ID" value="XM_056633670.1"/>
</dbReference>
<dbReference type="PANTHER" id="PTHR47336">
    <property type="entry name" value="TRANSCRIPTION FACTOR HMS1-RELATED"/>
    <property type="match status" value="1"/>
</dbReference>
<feature type="region of interest" description="Disordered" evidence="6">
    <location>
        <begin position="93"/>
        <end position="157"/>
    </location>
</feature>
<feature type="coiled-coil region" evidence="5">
    <location>
        <begin position="213"/>
        <end position="247"/>
    </location>
</feature>
<feature type="region of interest" description="Disordered" evidence="6">
    <location>
        <begin position="935"/>
        <end position="991"/>
    </location>
</feature>
<dbReference type="SUPFAM" id="SSF47459">
    <property type="entry name" value="HLH, helix-loop-helix DNA-binding domain"/>
    <property type="match status" value="1"/>
</dbReference>
<keyword evidence="2" id="KW-0805">Transcription regulation</keyword>
<dbReference type="EMBL" id="JAPZBU010000009">
    <property type="protein sequence ID" value="KAJ5386492.1"/>
    <property type="molecule type" value="Genomic_DNA"/>
</dbReference>
<comment type="caution">
    <text evidence="9">The sequence shown here is derived from an EMBL/GenBank/DDBJ whole genome shotgun (WGS) entry which is preliminary data.</text>
</comment>
<evidence type="ECO:0000313" key="9">
    <source>
        <dbReference type="EMBL" id="KAJ5386492.1"/>
    </source>
</evidence>
<evidence type="ECO:0000313" key="10">
    <source>
        <dbReference type="Proteomes" id="UP001147747"/>
    </source>
</evidence>
<evidence type="ECO:0000256" key="7">
    <source>
        <dbReference type="SAM" id="Phobius"/>
    </source>
</evidence>
<keyword evidence="7" id="KW-0812">Transmembrane</keyword>
<comment type="subcellular location">
    <subcellularLocation>
        <location evidence="1">Nucleus</location>
    </subcellularLocation>
</comment>
<protein>
    <recommendedName>
        <fullName evidence="8">BHLH domain-containing protein</fullName>
    </recommendedName>
</protein>
<dbReference type="GO" id="GO:0032933">
    <property type="term" value="P:SREBP signaling pathway"/>
    <property type="evidence" value="ECO:0007669"/>
    <property type="project" value="InterPro"/>
</dbReference>
<keyword evidence="3" id="KW-0804">Transcription</keyword>
<feature type="region of interest" description="Disordered" evidence="6">
    <location>
        <begin position="319"/>
        <end position="342"/>
    </location>
</feature>
<feature type="region of interest" description="Disordered" evidence="6">
    <location>
        <begin position="251"/>
        <end position="300"/>
    </location>
</feature>
<keyword evidence="7" id="KW-0472">Membrane</keyword>
<feature type="compositionally biased region" description="Polar residues" evidence="6">
    <location>
        <begin position="20"/>
        <end position="34"/>
    </location>
</feature>
<dbReference type="Gene3D" id="4.10.280.10">
    <property type="entry name" value="Helix-loop-helix DNA-binding domain"/>
    <property type="match status" value="1"/>
</dbReference>
<organism evidence="9 10">
    <name type="scientific">Penicillium cosmopolitanum</name>
    <dbReference type="NCBI Taxonomy" id="1131564"/>
    <lineage>
        <taxon>Eukaryota</taxon>
        <taxon>Fungi</taxon>
        <taxon>Dikarya</taxon>
        <taxon>Ascomycota</taxon>
        <taxon>Pezizomycotina</taxon>
        <taxon>Eurotiomycetes</taxon>
        <taxon>Eurotiomycetidae</taxon>
        <taxon>Eurotiales</taxon>
        <taxon>Aspergillaceae</taxon>
        <taxon>Penicillium</taxon>
    </lineage>
</organism>
<feature type="compositionally biased region" description="Polar residues" evidence="6">
    <location>
        <begin position="59"/>
        <end position="74"/>
    </location>
</feature>
<evidence type="ECO:0000256" key="2">
    <source>
        <dbReference type="ARBA" id="ARBA00023015"/>
    </source>
</evidence>
<dbReference type="InterPro" id="IPR052099">
    <property type="entry name" value="Regulatory_TF_Diverse"/>
</dbReference>
<dbReference type="GO" id="GO:0016020">
    <property type="term" value="C:membrane"/>
    <property type="evidence" value="ECO:0007669"/>
    <property type="project" value="UniProtKB-ARBA"/>
</dbReference>
<dbReference type="SMART" id="SM00353">
    <property type="entry name" value="HLH"/>
    <property type="match status" value="1"/>
</dbReference>
<gene>
    <name evidence="9" type="ORF">N7509_009033</name>
</gene>
<dbReference type="Pfam" id="PF09427">
    <property type="entry name" value="DUF2014"/>
    <property type="match status" value="1"/>
</dbReference>
<dbReference type="Proteomes" id="UP001147747">
    <property type="component" value="Unassembled WGS sequence"/>
</dbReference>
<evidence type="ECO:0000256" key="6">
    <source>
        <dbReference type="SAM" id="MobiDB-lite"/>
    </source>
</evidence>
<dbReference type="Pfam" id="PF00010">
    <property type="entry name" value="HLH"/>
    <property type="match status" value="1"/>
</dbReference>
<dbReference type="GO" id="GO:0005634">
    <property type="term" value="C:nucleus"/>
    <property type="evidence" value="ECO:0007669"/>
    <property type="project" value="UniProtKB-SubCell"/>
</dbReference>
<sequence>MDNDFQLFSPRRHSGGDGPNQPQSTAENSNQDWTQWMRWDEPMFSEENDQKPANLPFVSPNTISSSPSHLQQQEFSPHLPLGLMEIPANQHEGFKRNTTGRSSIASNFPTSQTGLVSPISCVGVGRKRKTGSDDDATTVTEPVQPGKKMPAKKRAHNVIEKRYRANLNEKIAELRDSVPSLRTSKNPNGDSNEEEDDGDGAQSANKLNKASILSKATEYIKHLEIRNKRLEDENTGLKNRLRQVDKAADQAVTSSASVSSPSNYTASSDSNAGTSPSVFSQPEELDSPPTSSSPPEGMIKIPDSLKRFREENAPRGIFAESYLSASPSNGPLAREEGSRRRSKMPNKYMLGALAGLMVLEGFGSDKSESEAKGLLAMPLNLFYRLQPSSLAHWQYYMNSFWYSQHARAISHFLILAMMVFGSAFIVFVYLFTSEPVTQRTPAKAVEAKTTAPTSSDFRRQAWLTSMQRVGVPRHRFFREWYVVTSRCFEYVLRCFMGWKIYSWVTGITEEDEKGRVKTWDIAIDAQLTGGDAEISKSRLVLTIFAAGTLPSSPMRMMLKAMHVRILLWRVGEPGSWSFQVSNDIARALARFQWGVAKEINHALPEGHPDRLPSHLATLVDMDCEDVMTDSIIQRAVNLTWNRPTQEGTGDDEVMLDVVEEDPAIQCSVDALAAWWSSHLLQNALLKYLEASEGGPVSKTSRDAFKEKIRMALNVAPGLSAAYARALVMKAVFFEQGRIENVGAVLATLPKDKRKDKHNQTANFLDSSLPVSVRDEISIAVRCAMIATVVTSRSAGDTSLPASFTLQKAINWFNQLPIDPVELSLLGFSAVYHLMHLLASDVDYIVSSDSSAPSAPPSEAASADDEADEKPRVPRKVAVCPRDIPNLGRVAAELIYWSRNAYNPAFYGFSPTLVDVIVRSCSTACANADINVDDFLHTPPPEMVQSRKRRQRRRRGASDQSHQSDADQDVAGSRFGKPLRRERSASNDTGYGSLSLEDDAQCIPIPECSGEGPGGFCLKLQPAAVHDDHMIVGSALWVFDFEYLAF</sequence>
<dbReference type="PROSITE" id="PS50888">
    <property type="entry name" value="BHLH"/>
    <property type="match status" value="1"/>
</dbReference>
<evidence type="ECO:0000256" key="3">
    <source>
        <dbReference type="ARBA" id="ARBA00023163"/>
    </source>
</evidence>
<dbReference type="OrthoDB" id="2133190at2759"/>
<dbReference type="CDD" id="cd11399">
    <property type="entry name" value="bHLHzip_scHMS1_like"/>
    <property type="match status" value="1"/>
</dbReference>
<keyword evidence="5" id="KW-0175">Coiled coil</keyword>
<dbReference type="GeneID" id="81372650"/>
<dbReference type="InterPro" id="IPR011598">
    <property type="entry name" value="bHLH_dom"/>
</dbReference>
<proteinExistence type="predicted"/>
<feature type="compositionally biased region" description="Polar residues" evidence="6">
    <location>
        <begin position="269"/>
        <end position="280"/>
    </location>
</feature>
<keyword evidence="10" id="KW-1185">Reference proteome</keyword>
<dbReference type="InterPro" id="IPR019006">
    <property type="entry name" value="Sre1_C"/>
</dbReference>
<evidence type="ECO:0000259" key="8">
    <source>
        <dbReference type="PROSITE" id="PS50888"/>
    </source>
</evidence>
<reference evidence="9" key="1">
    <citation type="submission" date="2022-12" db="EMBL/GenBank/DDBJ databases">
        <authorList>
            <person name="Petersen C."/>
        </authorList>
    </citation>
    <scope>NUCLEOTIDE SEQUENCE</scope>
    <source>
        <strain evidence="9">IBT 29677</strain>
    </source>
</reference>
<reference evidence="9" key="2">
    <citation type="journal article" date="2023" name="IMA Fungus">
        <title>Comparative genomic study of the Penicillium genus elucidates a diverse pangenome and 15 lateral gene transfer events.</title>
        <authorList>
            <person name="Petersen C."/>
            <person name="Sorensen T."/>
            <person name="Nielsen M.R."/>
            <person name="Sondergaard T.E."/>
            <person name="Sorensen J.L."/>
            <person name="Fitzpatrick D.A."/>
            <person name="Frisvad J.C."/>
            <person name="Nielsen K.L."/>
        </authorList>
    </citation>
    <scope>NUCLEOTIDE SEQUENCE</scope>
    <source>
        <strain evidence="9">IBT 29677</strain>
    </source>
</reference>